<feature type="domain" description="Deoxyribonuclease NucA/NucB" evidence="1">
    <location>
        <begin position="140"/>
        <end position="171"/>
    </location>
</feature>
<keyword evidence="3" id="KW-1185">Reference proteome</keyword>
<dbReference type="Proteomes" id="UP001375240">
    <property type="component" value="Unassembled WGS sequence"/>
</dbReference>
<dbReference type="EMBL" id="JAVHNQ010000005">
    <property type="protein sequence ID" value="KAK6347296.1"/>
    <property type="molecule type" value="Genomic_DNA"/>
</dbReference>
<evidence type="ECO:0000313" key="3">
    <source>
        <dbReference type="Proteomes" id="UP001375240"/>
    </source>
</evidence>
<comment type="caution">
    <text evidence="2">The sequence shown here is derived from an EMBL/GenBank/DDBJ whole genome shotgun (WGS) entry which is preliminary data.</text>
</comment>
<reference evidence="2 3" key="1">
    <citation type="submission" date="2019-10" db="EMBL/GenBank/DDBJ databases">
        <authorList>
            <person name="Palmer J.M."/>
        </authorList>
    </citation>
    <scope>NUCLEOTIDE SEQUENCE [LARGE SCALE GENOMIC DNA]</scope>
    <source>
        <strain evidence="2 3">TWF696</strain>
    </source>
</reference>
<evidence type="ECO:0000313" key="2">
    <source>
        <dbReference type="EMBL" id="KAK6347296.1"/>
    </source>
</evidence>
<dbReference type="AlphaFoldDB" id="A0AAV9US56"/>
<protein>
    <recommendedName>
        <fullName evidence="1">Deoxyribonuclease NucA/NucB domain-containing protein</fullName>
    </recommendedName>
</protein>
<proteinExistence type="predicted"/>
<gene>
    <name evidence="2" type="ORF">TWF696_007368</name>
</gene>
<evidence type="ECO:0000259" key="1">
    <source>
        <dbReference type="Pfam" id="PF14040"/>
    </source>
</evidence>
<name>A0AAV9US56_9PEZI</name>
<dbReference type="InterPro" id="IPR029476">
    <property type="entry name" value="DNase_NucA_NucB"/>
</dbReference>
<organism evidence="2 3">
    <name type="scientific">Orbilia brochopaga</name>
    <dbReference type="NCBI Taxonomy" id="3140254"/>
    <lineage>
        <taxon>Eukaryota</taxon>
        <taxon>Fungi</taxon>
        <taxon>Dikarya</taxon>
        <taxon>Ascomycota</taxon>
        <taxon>Pezizomycotina</taxon>
        <taxon>Orbiliomycetes</taxon>
        <taxon>Orbiliales</taxon>
        <taxon>Orbiliaceae</taxon>
        <taxon>Orbilia</taxon>
    </lineage>
</organism>
<sequence>MVYNCNAVPALCNAAAKKLGPTVTTTALVYDRWRPPSYLGGESRTDERRRRACGAGVQLQCPAEADPINGQEPQPASFTAGATTRIGGWIRTTPTVYPATQLATTTTVKAGVTMTLTSPNQLATIVTSKSGRQEQVRLPYLLSCDEFPPATSIQGGSGAESYCVPIRDSSYKRRKGFSTEQNWQGHAIGAVRLVAENTAKGANPDFVKKDFTKENTLFEWHFKMTYSDGVGAVWVEAGGEVRYCYGPWGEKNLEKCRGTIVLQTLPMLRQDEEFDNQLIELFIPAHGLTLSGSESNSLIEEETVDFNPVEIALSTMDSSDSGSDIEIEAERVTQQAGDRPQSNGIDPVFDILQMSPEDLLSGKPIPLLTDRLVKTRWQQPEVFDLQEGLDSLARFSDSFDEQNKLRGLKLQGPDSIWDTPERHILGLTGKDDFDIIRDSSGIIRPAVPQGIKRLCLTNSRSNVRSQSNANAGGGISGNLLDQDFCGPD</sequence>
<dbReference type="Pfam" id="PF14040">
    <property type="entry name" value="DNase_NucA_NucB"/>
    <property type="match status" value="1"/>
</dbReference>
<accession>A0AAV9US56</accession>